<organism evidence="9 10">
    <name type="scientific">Psychrobacter halodurans</name>
    <dbReference type="NCBI Taxonomy" id="2818439"/>
    <lineage>
        <taxon>Bacteria</taxon>
        <taxon>Pseudomonadati</taxon>
        <taxon>Pseudomonadota</taxon>
        <taxon>Gammaproteobacteria</taxon>
        <taxon>Moraxellales</taxon>
        <taxon>Moraxellaceae</taxon>
        <taxon>Psychrobacter</taxon>
    </lineage>
</organism>
<dbReference type="CDD" id="cd06550">
    <property type="entry name" value="TM_ABC_iron-siderophores_like"/>
    <property type="match status" value="1"/>
</dbReference>
<dbReference type="PANTHER" id="PTHR30472:SF1">
    <property type="entry name" value="FE(3+) DICITRATE TRANSPORT SYSTEM PERMEASE PROTEIN FECC-RELATED"/>
    <property type="match status" value="1"/>
</dbReference>
<keyword evidence="4" id="KW-1003">Cell membrane</keyword>
<evidence type="ECO:0000313" key="10">
    <source>
        <dbReference type="Proteomes" id="UP000664161"/>
    </source>
</evidence>
<evidence type="ECO:0000256" key="6">
    <source>
        <dbReference type="ARBA" id="ARBA00022989"/>
    </source>
</evidence>
<dbReference type="AlphaFoldDB" id="A0AAW4IP39"/>
<evidence type="ECO:0000256" key="3">
    <source>
        <dbReference type="ARBA" id="ARBA00022448"/>
    </source>
</evidence>
<accession>A0AAW4IP39</accession>
<comment type="subcellular location">
    <subcellularLocation>
        <location evidence="1">Cell membrane</location>
        <topology evidence="1">Multi-pass membrane protein</topology>
    </subcellularLocation>
</comment>
<keyword evidence="6 8" id="KW-1133">Transmembrane helix</keyword>
<proteinExistence type="inferred from homology"/>
<keyword evidence="5 8" id="KW-0812">Transmembrane</keyword>
<evidence type="ECO:0000256" key="4">
    <source>
        <dbReference type="ARBA" id="ARBA00022475"/>
    </source>
</evidence>
<feature type="transmembrane region" description="Helical" evidence="8">
    <location>
        <begin position="334"/>
        <end position="352"/>
    </location>
</feature>
<dbReference type="InterPro" id="IPR000522">
    <property type="entry name" value="ABC_transptr_permease_BtuC"/>
</dbReference>
<keyword evidence="3" id="KW-0813">Transport</keyword>
<reference evidence="9 10" key="1">
    <citation type="submission" date="2021-03" db="EMBL/GenBank/DDBJ databases">
        <authorList>
            <person name="Shang D.-D."/>
            <person name="Du Z.-J."/>
            <person name="Chen G.-J."/>
        </authorList>
    </citation>
    <scope>NUCLEOTIDE SEQUENCE [LARGE SCALE GENOMIC DNA]</scope>
    <source>
        <strain evidence="9 10">F2608</strain>
    </source>
</reference>
<dbReference type="EMBL" id="JAGBKN010000014">
    <property type="protein sequence ID" value="MBO1517238.1"/>
    <property type="molecule type" value="Genomic_DNA"/>
</dbReference>
<comment type="similarity">
    <text evidence="2">Belongs to the binding-protein-dependent transport system permease family. FecCD subfamily.</text>
</comment>
<dbReference type="SUPFAM" id="SSF81345">
    <property type="entry name" value="ABC transporter involved in vitamin B12 uptake, BtuC"/>
    <property type="match status" value="1"/>
</dbReference>
<gene>
    <name evidence="9" type="ORF">J3491_07830</name>
</gene>
<evidence type="ECO:0000256" key="1">
    <source>
        <dbReference type="ARBA" id="ARBA00004651"/>
    </source>
</evidence>
<dbReference type="PANTHER" id="PTHR30472">
    <property type="entry name" value="FERRIC ENTEROBACTIN TRANSPORT SYSTEM PERMEASE PROTEIN"/>
    <property type="match status" value="1"/>
</dbReference>
<evidence type="ECO:0000256" key="2">
    <source>
        <dbReference type="ARBA" id="ARBA00007935"/>
    </source>
</evidence>
<evidence type="ECO:0000313" key="9">
    <source>
        <dbReference type="EMBL" id="MBO1517238.1"/>
    </source>
</evidence>
<dbReference type="GO" id="GO:0005886">
    <property type="term" value="C:plasma membrane"/>
    <property type="evidence" value="ECO:0007669"/>
    <property type="project" value="UniProtKB-SubCell"/>
</dbReference>
<dbReference type="Gene3D" id="1.10.3470.10">
    <property type="entry name" value="ABC transporter involved in vitamin B12 uptake, BtuC"/>
    <property type="match status" value="1"/>
</dbReference>
<dbReference type="Pfam" id="PF01032">
    <property type="entry name" value="FecCD"/>
    <property type="match status" value="1"/>
</dbReference>
<evidence type="ECO:0000256" key="8">
    <source>
        <dbReference type="SAM" id="Phobius"/>
    </source>
</evidence>
<evidence type="ECO:0000256" key="7">
    <source>
        <dbReference type="ARBA" id="ARBA00023136"/>
    </source>
</evidence>
<feature type="transmembrane region" description="Helical" evidence="8">
    <location>
        <begin position="83"/>
        <end position="100"/>
    </location>
</feature>
<name>A0AAW4IP39_9GAMM</name>
<evidence type="ECO:0000256" key="5">
    <source>
        <dbReference type="ARBA" id="ARBA00022692"/>
    </source>
</evidence>
<dbReference type="Proteomes" id="UP000664161">
    <property type="component" value="Unassembled WGS sequence"/>
</dbReference>
<dbReference type="RefSeq" id="WP_207969748.1">
    <property type="nucleotide sequence ID" value="NZ_JAGBKN010000014.1"/>
</dbReference>
<dbReference type="InterPro" id="IPR037294">
    <property type="entry name" value="ABC_BtuC-like"/>
</dbReference>
<feature type="transmembrane region" description="Helical" evidence="8">
    <location>
        <begin position="216"/>
        <end position="234"/>
    </location>
</feature>
<keyword evidence="10" id="KW-1185">Reference proteome</keyword>
<sequence>MVETKLSRSSSRSPKPSIAKRPITRALLWCGLFIILLIGCWQGLTAYSKFDLSLTDLFSLLTQHNTQASLAAQLLIEIRLPRVLVAMIVGANLAVAGLLMQVMTRNSLASPAVLGINAGAACVVALSSIGLGFSFLTSTFLQALVGSVLSCALVAGLAGYFSGRPVHPVRLILSGVAINALLVGMTRAALITTDEQAYGVLYWLAGSIANTRWESIPMLAVISLLALGYGWWLSPKLNVLVLGDEVASSLGVNLRALQWSCGALITILTAISVAVAGPIAFVGLIIPHVAKRLLRLVSNMAYEQLLPLCMLLGSILMVWADVLSRAIAYPAETPVGLLTALIGTPVFIALACRRRLDS</sequence>
<protein>
    <submittedName>
        <fullName evidence="9">Iron ABC transporter permease</fullName>
    </submittedName>
</protein>
<feature type="transmembrane region" description="Helical" evidence="8">
    <location>
        <begin position="305"/>
        <end position="328"/>
    </location>
</feature>
<keyword evidence="7 8" id="KW-0472">Membrane</keyword>
<feature type="transmembrane region" description="Helical" evidence="8">
    <location>
        <begin position="112"/>
        <end position="133"/>
    </location>
</feature>
<feature type="transmembrane region" description="Helical" evidence="8">
    <location>
        <begin position="26"/>
        <end position="44"/>
    </location>
</feature>
<feature type="transmembrane region" description="Helical" evidence="8">
    <location>
        <begin position="139"/>
        <end position="161"/>
    </location>
</feature>
<feature type="transmembrane region" description="Helical" evidence="8">
    <location>
        <begin position="257"/>
        <end position="284"/>
    </location>
</feature>
<comment type="caution">
    <text evidence="9">The sequence shown here is derived from an EMBL/GenBank/DDBJ whole genome shotgun (WGS) entry which is preliminary data.</text>
</comment>
<dbReference type="GO" id="GO:0033214">
    <property type="term" value="P:siderophore-iron import into cell"/>
    <property type="evidence" value="ECO:0007669"/>
    <property type="project" value="TreeGrafter"/>
</dbReference>
<dbReference type="GO" id="GO:0022857">
    <property type="term" value="F:transmembrane transporter activity"/>
    <property type="evidence" value="ECO:0007669"/>
    <property type="project" value="InterPro"/>
</dbReference>